<dbReference type="EC" id="3.6.4.-" evidence="7"/>
<dbReference type="EMBL" id="QOIL01000008">
    <property type="protein sequence ID" value="RCG30247.1"/>
    <property type="molecule type" value="Genomic_DNA"/>
</dbReference>
<evidence type="ECO:0000256" key="3">
    <source>
        <dbReference type="ARBA" id="ARBA00022806"/>
    </source>
</evidence>
<feature type="region of interest" description="Disordered" evidence="9">
    <location>
        <begin position="24"/>
        <end position="85"/>
    </location>
</feature>
<keyword evidence="6 7" id="KW-0804">Transcription</keyword>
<dbReference type="InterPro" id="IPR004665">
    <property type="entry name" value="Term_rho"/>
</dbReference>
<gene>
    <name evidence="7" type="primary">rho</name>
    <name evidence="11" type="ORF">DQ384_15990</name>
</gene>
<dbReference type="Pfam" id="PF07497">
    <property type="entry name" value="Rho_RNA_bind"/>
    <property type="match status" value="1"/>
</dbReference>
<evidence type="ECO:0000256" key="8">
    <source>
        <dbReference type="PROSITE-ProRule" id="PRU01203"/>
    </source>
</evidence>
<dbReference type="GO" id="GO:0004386">
    <property type="term" value="F:helicase activity"/>
    <property type="evidence" value="ECO:0007669"/>
    <property type="project" value="UniProtKB-UniRule"/>
</dbReference>
<feature type="binding site" evidence="7">
    <location>
        <begin position="199"/>
        <end position="204"/>
    </location>
    <ligand>
        <name>ATP</name>
        <dbReference type="ChEBI" id="CHEBI:30616"/>
    </ligand>
</feature>
<keyword evidence="7" id="KW-0547">Nucleotide-binding</keyword>
<evidence type="ECO:0000256" key="6">
    <source>
        <dbReference type="ARBA" id="ARBA00023163"/>
    </source>
</evidence>
<dbReference type="AlphaFoldDB" id="A0A367FKK7"/>
<evidence type="ECO:0000256" key="7">
    <source>
        <dbReference type="HAMAP-Rule" id="MF_01884"/>
    </source>
</evidence>
<sequence>MAFIQNPKDIIMTVSIEIPAEVPAGIPADLHPGDATEKVPKRRTRRRAPADHASAPPDRPTKPSRRSQTTAERSDQGEHPLRAVSGLVDVRDKAAYIRTSGYLPGEDDLRLPLSEIHRLRLRPGDLIEATARRPYDRLAELVSVNGRAPEQDRPRFADLTPVHPRERLLLETASPITRIIDLVSPVGKGQRGLIVAPPKAGKTIVLKAIADAVTANHPDAHLMAVLVGERPEEVTDFRESVRGEVIASTFDRPEREHTALAELAVERAKRLAEQGADVVLLLDSLTRLGRAYNVIAPNGGKTLTGGIDAQSVHLPKRLFGAARALREGGSLTIFATALAETGSRMDDNFYEEFKGTGNMELRLSRALAEHRLYPAVDVAGSGTRREEVLLAGDEREVVWKLRRVLVGLEREQALTVLLDRVRETPSNAAFLLQVAATAA</sequence>
<evidence type="ECO:0000256" key="1">
    <source>
        <dbReference type="ARBA" id="ARBA00022472"/>
    </source>
</evidence>
<dbReference type="GO" id="GO:0016787">
    <property type="term" value="F:hydrolase activity"/>
    <property type="evidence" value="ECO:0007669"/>
    <property type="project" value="UniProtKB-KW"/>
</dbReference>
<dbReference type="InterPro" id="IPR027417">
    <property type="entry name" value="P-loop_NTPase"/>
</dbReference>
<dbReference type="GO" id="GO:0003723">
    <property type="term" value="F:RNA binding"/>
    <property type="evidence" value="ECO:0007669"/>
    <property type="project" value="UniProtKB-UniRule"/>
</dbReference>
<evidence type="ECO:0000256" key="9">
    <source>
        <dbReference type="SAM" id="MobiDB-lite"/>
    </source>
</evidence>
<dbReference type="NCBIfam" id="NF006886">
    <property type="entry name" value="PRK09376.1"/>
    <property type="match status" value="1"/>
</dbReference>
<evidence type="ECO:0000256" key="2">
    <source>
        <dbReference type="ARBA" id="ARBA00022801"/>
    </source>
</evidence>
<organism evidence="11 12">
    <name type="scientific">Sphaerisporangium album</name>
    <dbReference type="NCBI Taxonomy" id="509200"/>
    <lineage>
        <taxon>Bacteria</taxon>
        <taxon>Bacillati</taxon>
        <taxon>Actinomycetota</taxon>
        <taxon>Actinomycetes</taxon>
        <taxon>Streptosporangiales</taxon>
        <taxon>Streptosporangiaceae</taxon>
        <taxon>Sphaerisporangium</taxon>
    </lineage>
</organism>
<dbReference type="InterPro" id="IPR003593">
    <property type="entry name" value="AAA+_ATPase"/>
</dbReference>
<dbReference type="Gene3D" id="2.40.50.140">
    <property type="entry name" value="Nucleic acid-binding proteins"/>
    <property type="match status" value="1"/>
</dbReference>
<dbReference type="GO" id="GO:0006353">
    <property type="term" value="P:DNA-templated transcription termination"/>
    <property type="evidence" value="ECO:0007669"/>
    <property type="project" value="UniProtKB-UniRule"/>
</dbReference>
<keyword evidence="5 7" id="KW-0805">Transcription regulation</keyword>
<comment type="function">
    <text evidence="7">Facilitates transcription termination by a mechanism that involves Rho binding to the nascent RNA, activation of Rho's RNA-dependent ATPase activity, and release of the mRNA from the DNA template.</text>
</comment>
<dbReference type="InterPro" id="IPR012340">
    <property type="entry name" value="NA-bd_OB-fold"/>
</dbReference>
<dbReference type="OrthoDB" id="9805197at2"/>
<dbReference type="PANTHER" id="PTHR46425:SF1">
    <property type="entry name" value="TRANSCRIPTION TERMINATION FACTOR RHO"/>
    <property type="match status" value="1"/>
</dbReference>
<dbReference type="GO" id="GO:0005524">
    <property type="term" value="F:ATP binding"/>
    <property type="evidence" value="ECO:0007669"/>
    <property type="project" value="UniProtKB-UniRule"/>
</dbReference>
<feature type="binding site" evidence="7">
    <location>
        <begin position="187"/>
        <end position="192"/>
    </location>
    <ligand>
        <name>ATP</name>
        <dbReference type="ChEBI" id="CHEBI:30616"/>
    </ligand>
</feature>
<comment type="similarity">
    <text evidence="7 8">Belongs to the Rho family.</text>
</comment>
<evidence type="ECO:0000256" key="4">
    <source>
        <dbReference type="ARBA" id="ARBA00022884"/>
    </source>
</evidence>
<comment type="subunit">
    <text evidence="7">Homohexamer. The homohexamer assembles into an open ring structure.</text>
</comment>
<feature type="binding site" evidence="7">
    <location>
        <position position="230"/>
    </location>
    <ligand>
        <name>ATP</name>
        <dbReference type="ChEBI" id="CHEBI:30616"/>
    </ligand>
</feature>
<feature type="domain" description="Rho RNA-BD" evidence="10">
    <location>
        <begin position="81"/>
        <end position="148"/>
    </location>
</feature>
<evidence type="ECO:0000259" key="10">
    <source>
        <dbReference type="PROSITE" id="PS51856"/>
    </source>
</evidence>
<dbReference type="InterPro" id="IPR000194">
    <property type="entry name" value="ATPase_F1/V1/A1_a/bsu_nucl-bd"/>
</dbReference>
<evidence type="ECO:0000313" key="11">
    <source>
        <dbReference type="EMBL" id="RCG30247.1"/>
    </source>
</evidence>
<keyword evidence="2 7" id="KW-0378">Hydrolase</keyword>
<dbReference type="HAMAP" id="MF_01884">
    <property type="entry name" value="Rho"/>
    <property type="match status" value="1"/>
</dbReference>
<dbReference type="Proteomes" id="UP000253094">
    <property type="component" value="Unassembled WGS sequence"/>
</dbReference>
<dbReference type="InterPro" id="IPR011113">
    <property type="entry name" value="Rho_RNA-bd"/>
</dbReference>
<evidence type="ECO:0000313" key="12">
    <source>
        <dbReference type="Proteomes" id="UP000253094"/>
    </source>
</evidence>
<dbReference type="SMART" id="SM00382">
    <property type="entry name" value="AAA"/>
    <property type="match status" value="1"/>
</dbReference>
<keyword evidence="7" id="KW-0067">ATP-binding</keyword>
<evidence type="ECO:0000256" key="5">
    <source>
        <dbReference type="ARBA" id="ARBA00023015"/>
    </source>
</evidence>
<proteinExistence type="inferred from homology"/>
<comment type="caution">
    <text evidence="7">Lacks conserved residue(s) required for the propagation of feature annotation.</text>
</comment>
<keyword evidence="1 7" id="KW-0806">Transcription termination</keyword>
<dbReference type="SUPFAM" id="SSF50249">
    <property type="entry name" value="Nucleic acid-binding proteins"/>
    <property type="match status" value="1"/>
</dbReference>
<accession>A0A367FKK7</accession>
<dbReference type="PROSITE" id="PS51856">
    <property type="entry name" value="RHO_RNA_BD"/>
    <property type="match status" value="1"/>
</dbReference>
<keyword evidence="4 7" id="KW-0694">RNA-binding</keyword>
<feature type="compositionally biased region" description="Basic and acidic residues" evidence="9">
    <location>
        <begin position="72"/>
        <end position="81"/>
    </location>
</feature>
<dbReference type="Gene3D" id="3.40.50.300">
    <property type="entry name" value="P-loop containing nucleotide triphosphate hydrolases"/>
    <property type="match status" value="1"/>
</dbReference>
<protein>
    <recommendedName>
        <fullName evidence="7">Transcription termination factor Rho</fullName>
        <ecNumber evidence="7">3.6.4.-</ecNumber>
    </recommendedName>
    <alternativeName>
        <fullName evidence="7">ATP-dependent helicase Rho</fullName>
    </alternativeName>
</protein>
<dbReference type="GO" id="GO:0008186">
    <property type="term" value="F:ATP-dependent activity, acting on RNA"/>
    <property type="evidence" value="ECO:0007669"/>
    <property type="project" value="InterPro"/>
</dbReference>
<keyword evidence="3 7" id="KW-0347">Helicase</keyword>
<dbReference type="SUPFAM" id="SSF52540">
    <property type="entry name" value="P-loop containing nucleoside triphosphate hydrolases"/>
    <property type="match status" value="1"/>
</dbReference>
<dbReference type="PANTHER" id="PTHR46425">
    <property type="entry name" value="TRANSCRIPTION TERMINATION FACTOR RHO"/>
    <property type="match status" value="1"/>
</dbReference>
<name>A0A367FKK7_9ACTN</name>
<reference evidence="11 12" key="1">
    <citation type="submission" date="2018-06" db="EMBL/GenBank/DDBJ databases">
        <title>Sphaerisporangium craniellae sp. nov., isolated from a marine sponge in the South China Sea.</title>
        <authorList>
            <person name="Li L."/>
        </authorList>
    </citation>
    <scope>NUCLEOTIDE SEQUENCE [LARGE SCALE GENOMIC DNA]</scope>
    <source>
        <strain evidence="11 12">CCTCC AA 208026</strain>
    </source>
</reference>
<keyword evidence="12" id="KW-1185">Reference proteome</keyword>
<comment type="caution">
    <text evidence="11">The sequence shown here is derived from an EMBL/GenBank/DDBJ whole genome shotgun (WGS) entry which is preliminary data.</text>
</comment>
<dbReference type="Pfam" id="PF00006">
    <property type="entry name" value="ATP-synt_ab"/>
    <property type="match status" value="1"/>
</dbReference>